<accession>A0AAW0WQ40</accession>
<comment type="caution">
    <text evidence="3">The sequence shown here is derived from an EMBL/GenBank/DDBJ whole genome shotgun (WGS) entry which is preliminary data.</text>
</comment>
<keyword evidence="4" id="KW-1185">Reference proteome</keyword>
<feature type="domain" description="SANT" evidence="2">
    <location>
        <begin position="101"/>
        <end position="152"/>
    </location>
</feature>
<comment type="subcellular location">
    <subcellularLocation>
        <location evidence="1">Nucleus</location>
    </subcellularLocation>
</comment>
<dbReference type="SUPFAM" id="SSF46689">
    <property type="entry name" value="Homeodomain-like"/>
    <property type="match status" value="1"/>
</dbReference>
<dbReference type="InterPro" id="IPR009057">
    <property type="entry name" value="Homeodomain-like_sf"/>
</dbReference>
<evidence type="ECO:0000256" key="1">
    <source>
        <dbReference type="ARBA" id="ARBA00004123"/>
    </source>
</evidence>
<gene>
    <name evidence="3" type="ORF">OTU49_008528</name>
</gene>
<organism evidence="3 4">
    <name type="scientific">Cherax quadricarinatus</name>
    <name type="common">Australian red claw crayfish</name>
    <dbReference type="NCBI Taxonomy" id="27406"/>
    <lineage>
        <taxon>Eukaryota</taxon>
        <taxon>Metazoa</taxon>
        <taxon>Ecdysozoa</taxon>
        <taxon>Arthropoda</taxon>
        <taxon>Crustacea</taxon>
        <taxon>Multicrustacea</taxon>
        <taxon>Malacostraca</taxon>
        <taxon>Eumalacostraca</taxon>
        <taxon>Eucarida</taxon>
        <taxon>Decapoda</taxon>
        <taxon>Pleocyemata</taxon>
        <taxon>Astacidea</taxon>
        <taxon>Parastacoidea</taxon>
        <taxon>Parastacidae</taxon>
        <taxon>Cherax</taxon>
    </lineage>
</organism>
<dbReference type="Proteomes" id="UP001445076">
    <property type="component" value="Unassembled WGS sequence"/>
</dbReference>
<dbReference type="InterPro" id="IPR017884">
    <property type="entry name" value="SANT_dom"/>
</dbReference>
<sequence length="258" mass="27909">TNVMLIMASSDELGGTLDVDVVGLVDLDFKSEPDFFDFDSGGEFGLFGEAGVALHTTATTTTSNQSCTTTSHGSTVIVSGGINTQQTSASPESKRNVTACKRKSHWNALEKDLFQKGLELFGPNWSRISNFIATKSSGQVRSFHKKWSESTNIVHEAKAVGETCVHVPVEQVCITTDFEDPLGLIETATTTITTTPLSPKRNVNVEVVDFQAVGSMENESKGFNSSGEIFVPCIGEEWVIESDGLISLKFETSKQNQK</sequence>
<protein>
    <recommendedName>
        <fullName evidence="2">SANT domain-containing protein</fullName>
    </recommendedName>
</protein>
<dbReference type="SMART" id="SM00717">
    <property type="entry name" value="SANT"/>
    <property type="match status" value="1"/>
</dbReference>
<dbReference type="Pfam" id="PF00249">
    <property type="entry name" value="Myb_DNA-binding"/>
    <property type="match status" value="1"/>
</dbReference>
<name>A0AAW0WQ40_CHEQU</name>
<evidence type="ECO:0000259" key="2">
    <source>
        <dbReference type="PROSITE" id="PS51293"/>
    </source>
</evidence>
<evidence type="ECO:0000313" key="3">
    <source>
        <dbReference type="EMBL" id="KAK8729533.1"/>
    </source>
</evidence>
<dbReference type="AlphaFoldDB" id="A0AAW0WQ40"/>
<dbReference type="Gene3D" id="1.20.58.1880">
    <property type="match status" value="1"/>
</dbReference>
<reference evidence="3 4" key="1">
    <citation type="journal article" date="2024" name="BMC Genomics">
        <title>Genome assembly of redclaw crayfish (Cherax quadricarinatus) provides insights into its immune adaptation and hypoxia tolerance.</title>
        <authorList>
            <person name="Liu Z."/>
            <person name="Zheng J."/>
            <person name="Li H."/>
            <person name="Fang K."/>
            <person name="Wang S."/>
            <person name="He J."/>
            <person name="Zhou D."/>
            <person name="Weng S."/>
            <person name="Chi M."/>
            <person name="Gu Z."/>
            <person name="He J."/>
            <person name="Li F."/>
            <person name="Wang M."/>
        </authorList>
    </citation>
    <scope>NUCLEOTIDE SEQUENCE [LARGE SCALE GENOMIC DNA]</scope>
    <source>
        <strain evidence="3">ZL_2023a</strain>
    </source>
</reference>
<feature type="non-terminal residue" evidence="3">
    <location>
        <position position="258"/>
    </location>
</feature>
<dbReference type="GO" id="GO:0005634">
    <property type="term" value="C:nucleus"/>
    <property type="evidence" value="ECO:0007669"/>
    <property type="project" value="UniProtKB-SubCell"/>
</dbReference>
<dbReference type="PROSITE" id="PS51293">
    <property type="entry name" value="SANT"/>
    <property type="match status" value="1"/>
</dbReference>
<feature type="non-terminal residue" evidence="3">
    <location>
        <position position="1"/>
    </location>
</feature>
<dbReference type="CDD" id="cd00167">
    <property type="entry name" value="SANT"/>
    <property type="match status" value="1"/>
</dbReference>
<dbReference type="InterPro" id="IPR001005">
    <property type="entry name" value="SANT/Myb"/>
</dbReference>
<proteinExistence type="predicted"/>
<evidence type="ECO:0000313" key="4">
    <source>
        <dbReference type="Proteomes" id="UP001445076"/>
    </source>
</evidence>
<dbReference type="EMBL" id="JARKIK010000067">
    <property type="protein sequence ID" value="KAK8729533.1"/>
    <property type="molecule type" value="Genomic_DNA"/>
</dbReference>